<accession>A0A834T304</accession>
<dbReference type="EMBL" id="JAAIUW010000009">
    <property type="protein sequence ID" value="KAF7814152.1"/>
    <property type="molecule type" value="Genomic_DNA"/>
</dbReference>
<evidence type="ECO:0000313" key="1">
    <source>
        <dbReference type="EMBL" id="KAF7814152.1"/>
    </source>
</evidence>
<name>A0A834T304_9FABA</name>
<protein>
    <submittedName>
        <fullName evidence="1">Uncharacterized protein</fullName>
    </submittedName>
</protein>
<reference evidence="1" key="1">
    <citation type="submission" date="2020-09" db="EMBL/GenBank/DDBJ databases">
        <title>Genome-Enabled Discovery of Anthraquinone Biosynthesis in Senna tora.</title>
        <authorList>
            <person name="Kang S.-H."/>
            <person name="Pandey R.P."/>
            <person name="Lee C.-M."/>
            <person name="Sim J.-S."/>
            <person name="Jeong J.-T."/>
            <person name="Choi B.-S."/>
            <person name="Jung M."/>
            <person name="Ginzburg D."/>
            <person name="Zhao K."/>
            <person name="Won S.Y."/>
            <person name="Oh T.-J."/>
            <person name="Yu Y."/>
            <person name="Kim N.-H."/>
            <person name="Lee O.R."/>
            <person name="Lee T.-H."/>
            <person name="Bashyal P."/>
            <person name="Kim T.-S."/>
            <person name="Lee W.-H."/>
            <person name="Kawkins C."/>
            <person name="Kim C.-K."/>
            <person name="Kim J.S."/>
            <person name="Ahn B.O."/>
            <person name="Rhee S.Y."/>
            <person name="Sohng J.K."/>
        </authorList>
    </citation>
    <scope>NUCLEOTIDE SEQUENCE</scope>
    <source>
        <tissue evidence="1">Leaf</tissue>
    </source>
</reference>
<sequence length="55" mass="6382">MAEFGGHFDEEYEARLDAWIFVGTRGSGNKKKNPRKSRRLFDDFKDLNGEMLIMG</sequence>
<gene>
    <name evidence="1" type="ORF">G2W53_028121</name>
</gene>
<organism evidence="1 2">
    <name type="scientific">Senna tora</name>
    <dbReference type="NCBI Taxonomy" id="362788"/>
    <lineage>
        <taxon>Eukaryota</taxon>
        <taxon>Viridiplantae</taxon>
        <taxon>Streptophyta</taxon>
        <taxon>Embryophyta</taxon>
        <taxon>Tracheophyta</taxon>
        <taxon>Spermatophyta</taxon>
        <taxon>Magnoliopsida</taxon>
        <taxon>eudicotyledons</taxon>
        <taxon>Gunneridae</taxon>
        <taxon>Pentapetalae</taxon>
        <taxon>rosids</taxon>
        <taxon>fabids</taxon>
        <taxon>Fabales</taxon>
        <taxon>Fabaceae</taxon>
        <taxon>Caesalpinioideae</taxon>
        <taxon>Cassia clade</taxon>
        <taxon>Senna</taxon>
    </lineage>
</organism>
<dbReference type="Proteomes" id="UP000634136">
    <property type="component" value="Unassembled WGS sequence"/>
</dbReference>
<dbReference type="AlphaFoldDB" id="A0A834T304"/>
<evidence type="ECO:0000313" key="2">
    <source>
        <dbReference type="Proteomes" id="UP000634136"/>
    </source>
</evidence>
<keyword evidence="2" id="KW-1185">Reference proteome</keyword>
<comment type="caution">
    <text evidence="1">The sequence shown here is derived from an EMBL/GenBank/DDBJ whole genome shotgun (WGS) entry which is preliminary data.</text>
</comment>
<proteinExistence type="predicted"/>